<name>A0AAE7NV36_9BRAD</name>
<organism evidence="1 2">
    <name type="scientific">Bradyrhizobium arachidis</name>
    <dbReference type="NCBI Taxonomy" id="858423"/>
    <lineage>
        <taxon>Bacteria</taxon>
        <taxon>Pseudomonadati</taxon>
        <taxon>Pseudomonadota</taxon>
        <taxon>Alphaproteobacteria</taxon>
        <taxon>Hyphomicrobiales</taxon>
        <taxon>Nitrobacteraceae</taxon>
        <taxon>Bradyrhizobium</taxon>
    </lineage>
</organism>
<dbReference type="AlphaFoldDB" id="A0AAE7NV36"/>
<dbReference type="EMBL" id="CP030050">
    <property type="protein sequence ID" value="QOZ71886.1"/>
    <property type="molecule type" value="Genomic_DNA"/>
</dbReference>
<evidence type="ECO:0000313" key="1">
    <source>
        <dbReference type="EMBL" id="QOZ71886.1"/>
    </source>
</evidence>
<accession>A0AAE7NV36</accession>
<dbReference type="RefSeq" id="WP_092217691.1">
    <property type="nucleotide sequence ID" value="NZ_CP030050.1"/>
</dbReference>
<dbReference type="KEGG" id="barh:WN72_40575"/>
<reference evidence="1 2" key="1">
    <citation type="submission" date="2018-06" db="EMBL/GenBank/DDBJ databases">
        <title>Comparative genomics of Bradyrhizobium nodulating Arachidis hypogaea.</title>
        <authorList>
            <person name="Li Y."/>
        </authorList>
    </citation>
    <scope>NUCLEOTIDE SEQUENCE [LARGE SCALE GENOMIC DNA]</scope>
    <source>
        <strain evidence="1 2">CCBAU 051107</strain>
    </source>
</reference>
<dbReference type="Proteomes" id="UP000594015">
    <property type="component" value="Chromosome"/>
</dbReference>
<proteinExistence type="predicted"/>
<gene>
    <name evidence="1" type="ORF">WN72_40575</name>
</gene>
<protein>
    <submittedName>
        <fullName evidence="1">Uncharacterized protein</fullName>
    </submittedName>
</protein>
<evidence type="ECO:0000313" key="2">
    <source>
        <dbReference type="Proteomes" id="UP000594015"/>
    </source>
</evidence>
<sequence>MRDALREAFQALRTDQELLEPVERDAASRLAMDSDRQGVPGSPDLAATIFEKSEQAEVFLADVTLVGETPDGKKLINSNVAIEYGHANRALGARRVLMVQNLYYGDGDALPFDLRQKSWPLNYTLAPGASKAEIKAERDKLKAQFVAALRPYLAMAAAAAPEHVPTPTSLTKAVFFQPGEILAENHAPAPDAIDYRFSQRHALYLRLMPVRARAADLKLPRLYDDVLNRRVDLLLRNLYMGVGDRNAYGAIIYEPHGTATEPRAFTQVFPTGEFWAVTTEMFVHHQGDDLIPTTNVQNIFGRVLENFVGLSNSYGNGTRLRVIMGGVGLRGKRLGIGRHQISQPIQVDERQVAVELPTGSQDERDAAIAAWLAELYDIAAVRHGDEE</sequence>